<dbReference type="InterPro" id="IPR020616">
    <property type="entry name" value="Thiolase_N"/>
</dbReference>
<evidence type="ECO:0000256" key="5">
    <source>
        <dbReference type="RuleBase" id="RU003557"/>
    </source>
</evidence>
<dbReference type="SUPFAM" id="SSF53901">
    <property type="entry name" value="Thiolase-like"/>
    <property type="match status" value="2"/>
</dbReference>
<reference evidence="8 9" key="1">
    <citation type="submission" date="2017-07" db="EMBL/GenBank/DDBJ databases">
        <title>Leptospira spp. isolated from tropical soils.</title>
        <authorList>
            <person name="Thibeaux R."/>
            <person name="Iraola G."/>
            <person name="Ferres I."/>
            <person name="Bierque E."/>
            <person name="Girault D."/>
            <person name="Soupe-Gilbert M.-E."/>
            <person name="Picardeau M."/>
            <person name="Goarant C."/>
        </authorList>
    </citation>
    <scope>NUCLEOTIDE SEQUENCE [LARGE SCALE GENOMIC DNA]</scope>
    <source>
        <strain evidence="8 9">FH2-C-A2</strain>
    </source>
</reference>
<comment type="similarity">
    <text evidence="1 5">Belongs to the thiolase-like superfamily. Thiolase family.</text>
</comment>
<gene>
    <name evidence="8" type="ORF">CH371_03665</name>
</gene>
<dbReference type="RefSeq" id="WP_100757705.1">
    <property type="nucleotide sequence ID" value="NZ_NPDT01000001.1"/>
</dbReference>
<organism evidence="8 9">
    <name type="scientific">Leptospira wolffii</name>
    <dbReference type="NCBI Taxonomy" id="409998"/>
    <lineage>
        <taxon>Bacteria</taxon>
        <taxon>Pseudomonadati</taxon>
        <taxon>Spirochaetota</taxon>
        <taxon>Spirochaetia</taxon>
        <taxon>Leptospirales</taxon>
        <taxon>Leptospiraceae</taxon>
        <taxon>Leptospira</taxon>
    </lineage>
</organism>
<dbReference type="InterPro" id="IPR020613">
    <property type="entry name" value="Thiolase_CS"/>
</dbReference>
<dbReference type="EMBL" id="NPDT01000001">
    <property type="protein sequence ID" value="PJZ67173.1"/>
    <property type="molecule type" value="Genomic_DNA"/>
</dbReference>
<dbReference type="Gene3D" id="3.40.47.10">
    <property type="match status" value="1"/>
</dbReference>
<dbReference type="InterPro" id="IPR002155">
    <property type="entry name" value="Thiolase"/>
</dbReference>
<name>A0A2M9ZFI1_9LEPT</name>
<dbReference type="PIRSF" id="PIRSF000429">
    <property type="entry name" value="Ac-CoA_Ac_transf"/>
    <property type="match status" value="1"/>
</dbReference>
<dbReference type="Proteomes" id="UP000231912">
    <property type="component" value="Unassembled WGS sequence"/>
</dbReference>
<evidence type="ECO:0000313" key="8">
    <source>
        <dbReference type="EMBL" id="PJZ67173.1"/>
    </source>
</evidence>
<proteinExistence type="inferred from homology"/>
<dbReference type="PANTHER" id="PTHR18919:SF107">
    <property type="entry name" value="ACETYL-COA ACETYLTRANSFERASE, CYTOSOLIC"/>
    <property type="match status" value="1"/>
</dbReference>
<evidence type="ECO:0000256" key="1">
    <source>
        <dbReference type="ARBA" id="ARBA00010982"/>
    </source>
</evidence>
<dbReference type="NCBIfam" id="TIGR01930">
    <property type="entry name" value="AcCoA-C-Actrans"/>
    <property type="match status" value="1"/>
</dbReference>
<dbReference type="AlphaFoldDB" id="A0A2M9ZFI1"/>
<feature type="active site" description="Proton acceptor" evidence="4">
    <location>
        <position position="347"/>
    </location>
</feature>
<dbReference type="PANTHER" id="PTHR18919">
    <property type="entry name" value="ACETYL-COA C-ACYLTRANSFERASE"/>
    <property type="match status" value="1"/>
</dbReference>
<evidence type="ECO:0000256" key="3">
    <source>
        <dbReference type="ARBA" id="ARBA00023315"/>
    </source>
</evidence>
<keyword evidence="2 5" id="KW-0808">Transferase</keyword>
<comment type="caution">
    <text evidence="8">The sequence shown here is derived from an EMBL/GenBank/DDBJ whole genome shotgun (WGS) entry which is preliminary data.</text>
</comment>
<dbReference type="CDD" id="cd00751">
    <property type="entry name" value="thiolase"/>
    <property type="match status" value="1"/>
</dbReference>
<sequence>MEEAVILDGIRTAFGNFGGTLKDVSAVDLGVLVSKSVLERTGVNPGDIGESIFGNVVPTGKEAIYLARHIGLKTGLPQTVPALTLNRLCGSGMEAIIQAAKKIYLGEADAVLAGGSESMSNAPYVVRNARWGVRYGSSEFEDSLEQGLTDQYVGLIMGATAENLADQYKISRSEQDEWAGISQTRAEKATVEGRLKEEILPVTVGGKKPITLEKDEFIKGVASIEKLGGLKPAFREGGTVTAGNASGLNDGAAATIVTSASYAKKIGKKPLAIIRGYGHAGCDPAKMGIGPALAIPIALKKAGLKLSDMSLVEVNEAFAAQYLAVQKELGLNPEITNVNGGAVAIGHPLGASGARVTITLAYELRRRKAKYGVASLCIGGGQGIALVLENPEA</sequence>
<dbReference type="PROSITE" id="PS00099">
    <property type="entry name" value="THIOLASE_3"/>
    <property type="match status" value="1"/>
</dbReference>
<dbReference type="PROSITE" id="PS00737">
    <property type="entry name" value="THIOLASE_2"/>
    <property type="match status" value="1"/>
</dbReference>
<feature type="active site" description="Acyl-thioester intermediate" evidence="4">
    <location>
        <position position="89"/>
    </location>
</feature>
<evidence type="ECO:0000259" key="7">
    <source>
        <dbReference type="Pfam" id="PF02803"/>
    </source>
</evidence>
<dbReference type="PROSITE" id="PS00098">
    <property type="entry name" value="THIOLASE_1"/>
    <property type="match status" value="1"/>
</dbReference>
<dbReference type="InterPro" id="IPR016039">
    <property type="entry name" value="Thiolase-like"/>
</dbReference>
<dbReference type="Pfam" id="PF00108">
    <property type="entry name" value="Thiolase_N"/>
    <property type="match status" value="1"/>
</dbReference>
<evidence type="ECO:0000256" key="4">
    <source>
        <dbReference type="PIRSR" id="PIRSR000429-1"/>
    </source>
</evidence>
<dbReference type="GO" id="GO:0003988">
    <property type="term" value="F:acetyl-CoA C-acyltransferase activity"/>
    <property type="evidence" value="ECO:0007669"/>
    <property type="project" value="UniProtKB-ARBA"/>
</dbReference>
<evidence type="ECO:0000259" key="6">
    <source>
        <dbReference type="Pfam" id="PF00108"/>
    </source>
</evidence>
<dbReference type="InterPro" id="IPR020615">
    <property type="entry name" value="Thiolase_acyl_enz_int_AS"/>
</dbReference>
<protein>
    <submittedName>
        <fullName evidence="8">Beta-ketoadipyl CoA thiolase</fullName>
    </submittedName>
</protein>
<feature type="active site" description="Proton acceptor" evidence="4">
    <location>
        <position position="377"/>
    </location>
</feature>
<dbReference type="Pfam" id="PF02803">
    <property type="entry name" value="Thiolase_C"/>
    <property type="match status" value="1"/>
</dbReference>
<keyword evidence="3 5" id="KW-0012">Acyltransferase</keyword>
<evidence type="ECO:0000256" key="2">
    <source>
        <dbReference type="ARBA" id="ARBA00022679"/>
    </source>
</evidence>
<feature type="domain" description="Thiolase N-terminal" evidence="6">
    <location>
        <begin position="5"/>
        <end position="260"/>
    </location>
</feature>
<dbReference type="FunFam" id="3.40.47.10:FF:000010">
    <property type="entry name" value="Acetyl-CoA acetyltransferase (Thiolase)"/>
    <property type="match status" value="1"/>
</dbReference>
<feature type="domain" description="Thiolase C-terminal" evidence="7">
    <location>
        <begin position="269"/>
        <end position="389"/>
    </location>
</feature>
<dbReference type="InterPro" id="IPR020617">
    <property type="entry name" value="Thiolase_C"/>
</dbReference>
<evidence type="ECO:0000313" key="9">
    <source>
        <dbReference type="Proteomes" id="UP000231912"/>
    </source>
</evidence>
<accession>A0A2M9ZFI1</accession>
<dbReference type="InterPro" id="IPR020610">
    <property type="entry name" value="Thiolase_AS"/>
</dbReference>